<evidence type="ECO:0000259" key="6">
    <source>
        <dbReference type="Pfam" id="PF01212"/>
    </source>
</evidence>
<dbReference type="PIRSF" id="PIRSF017617">
    <property type="entry name" value="Thr_aldolase"/>
    <property type="match status" value="1"/>
</dbReference>
<evidence type="ECO:0000256" key="5">
    <source>
        <dbReference type="PIRSR" id="PIRSR017617-1"/>
    </source>
</evidence>
<dbReference type="NCBIfam" id="NF007825">
    <property type="entry name" value="PRK10534.1"/>
    <property type="match status" value="1"/>
</dbReference>
<organism evidence="7 8">
    <name type="scientific">candidate division TA06 bacterium 34_109</name>
    <dbReference type="NCBI Taxonomy" id="1635277"/>
    <lineage>
        <taxon>Bacteria</taxon>
        <taxon>Bacteria division TA06</taxon>
    </lineage>
</organism>
<dbReference type="Gene3D" id="3.90.1150.10">
    <property type="entry name" value="Aspartate Aminotransferase, domain 1"/>
    <property type="match status" value="1"/>
</dbReference>
<keyword evidence="4" id="KW-0456">Lyase</keyword>
<feature type="domain" description="Aromatic amino acid beta-eliminating lyase/threonine aldolase" evidence="6">
    <location>
        <begin position="8"/>
        <end position="291"/>
    </location>
</feature>
<evidence type="ECO:0000313" key="8">
    <source>
        <dbReference type="Proteomes" id="UP000053467"/>
    </source>
</evidence>
<dbReference type="PANTHER" id="PTHR48097:SF9">
    <property type="entry name" value="L-THREONINE ALDOLASE"/>
    <property type="match status" value="1"/>
</dbReference>
<dbReference type="GO" id="GO:0005829">
    <property type="term" value="C:cytosol"/>
    <property type="evidence" value="ECO:0007669"/>
    <property type="project" value="TreeGrafter"/>
</dbReference>
<proteinExistence type="inferred from homology"/>
<comment type="similarity">
    <text evidence="2">Belongs to the threonine aldolase family.</text>
</comment>
<gene>
    <name evidence="7" type="ORF">XE03_1838</name>
</gene>
<dbReference type="GO" id="GO:0006545">
    <property type="term" value="P:glycine biosynthetic process"/>
    <property type="evidence" value="ECO:0007669"/>
    <property type="project" value="TreeGrafter"/>
</dbReference>
<dbReference type="SUPFAM" id="SSF53383">
    <property type="entry name" value="PLP-dependent transferases"/>
    <property type="match status" value="1"/>
</dbReference>
<dbReference type="AlphaFoldDB" id="A0A101HZV7"/>
<dbReference type="FunFam" id="3.90.1150.10:FF:000041">
    <property type="entry name" value="Low-specificity L-threonine aldolase"/>
    <property type="match status" value="1"/>
</dbReference>
<dbReference type="InterPro" id="IPR001597">
    <property type="entry name" value="ArAA_b-elim_lyase/Thr_aldolase"/>
</dbReference>
<comment type="caution">
    <text evidence="7">The sequence shown here is derived from an EMBL/GenBank/DDBJ whole genome shotgun (WGS) entry which is preliminary data.</text>
</comment>
<dbReference type="GO" id="GO:0006567">
    <property type="term" value="P:L-threonine catabolic process"/>
    <property type="evidence" value="ECO:0007669"/>
    <property type="project" value="TreeGrafter"/>
</dbReference>
<dbReference type="InterPro" id="IPR015422">
    <property type="entry name" value="PyrdxlP-dep_Trfase_small"/>
</dbReference>
<evidence type="ECO:0000313" key="7">
    <source>
        <dbReference type="EMBL" id="KUK85879.1"/>
    </source>
</evidence>
<dbReference type="FunFam" id="3.40.640.10:FF:000030">
    <property type="entry name" value="Low-specificity L-threonine aldolase"/>
    <property type="match status" value="1"/>
</dbReference>
<dbReference type="NCBIfam" id="NF041359">
    <property type="entry name" value="GntG_guanitoxin"/>
    <property type="match status" value="1"/>
</dbReference>
<dbReference type="PATRIC" id="fig|1635277.3.peg.1968"/>
<feature type="modified residue" description="N6-(pyridoxal phosphate)lysine" evidence="5">
    <location>
        <position position="204"/>
    </location>
</feature>
<dbReference type="Gene3D" id="3.40.640.10">
    <property type="entry name" value="Type I PLP-dependent aspartate aminotransferase-like (Major domain)"/>
    <property type="match status" value="1"/>
</dbReference>
<dbReference type="InterPro" id="IPR015421">
    <property type="entry name" value="PyrdxlP-dep_Trfase_major"/>
</dbReference>
<dbReference type="CDD" id="cd06502">
    <property type="entry name" value="TA_like"/>
    <property type="match status" value="1"/>
</dbReference>
<dbReference type="GO" id="GO:0008732">
    <property type="term" value="F:L-allo-threonine aldolase activity"/>
    <property type="evidence" value="ECO:0007669"/>
    <property type="project" value="TreeGrafter"/>
</dbReference>
<dbReference type="PANTHER" id="PTHR48097">
    <property type="entry name" value="L-THREONINE ALDOLASE-RELATED"/>
    <property type="match status" value="1"/>
</dbReference>
<evidence type="ECO:0000256" key="1">
    <source>
        <dbReference type="ARBA" id="ARBA00001933"/>
    </source>
</evidence>
<evidence type="ECO:0000256" key="3">
    <source>
        <dbReference type="ARBA" id="ARBA00022898"/>
    </source>
</evidence>
<dbReference type="InterPro" id="IPR023603">
    <property type="entry name" value="Low_specificity_L-TA-like"/>
</dbReference>
<accession>A0A101HZV7</accession>
<evidence type="ECO:0000256" key="2">
    <source>
        <dbReference type="ARBA" id="ARBA00006966"/>
    </source>
</evidence>
<keyword evidence="3" id="KW-0663">Pyridoxal phosphate</keyword>
<dbReference type="Pfam" id="PF01212">
    <property type="entry name" value="Beta_elim_lyase"/>
    <property type="match status" value="1"/>
</dbReference>
<reference evidence="8" key="1">
    <citation type="journal article" date="2015" name="MBio">
        <title>Genome-Resolved Metagenomic Analysis Reveals Roles for Candidate Phyla and Other Microbial Community Members in Biogeochemical Transformations in Oil Reservoirs.</title>
        <authorList>
            <person name="Hu P."/>
            <person name="Tom L."/>
            <person name="Singh A."/>
            <person name="Thomas B.C."/>
            <person name="Baker B.J."/>
            <person name="Piceno Y.M."/>
            <person name="Andersen G.L."/>
            <person name="Banfield J.F."/>
        </authorList>
    </citation>
    <scope>NUCLEOTIDE SEQUENCE [LARGE SCALE GENOMIC DNA]</scope>
</reference>
<comment type="cofactor">
    <cofactor evidence="1">
        <name>pyridoxal 5'-phosphate</name>
        <dbReference type="ChEBI" id="CHEBI:597326"/>
    </cofactor>
</comment>
<dbReference type="EMBL" id="LGGX01000037">
    <property type="protein sequence ID" value="KUK85879.1"/>
    <property type="molecule type" value="Genomic_DNA"/>
</dbReference>
<evidence type="ECO:0000256" key="4">
    <source>
        <dbReference type="ARBA" id="ARBA00023239"/>
    </source>
</evidence>
<protein>
    <submittedName>
        <fullName evidence="7">L-threonine aldolase</fullName>
    </submittedName>
</protein>
<sequence>MSTNMFINLRSDTQTLPTEEMLEKMRHAPLGDDVFREDPTVNQLEELAREKLGKEAALFVASGTMGNLCALKSHTRPGDEVILEADSHTYYYEVGGFSALAGLSPRLVSGENGIMTVEMIKKVMRSKDIHFPPSTLLCIENTHNRGGGTVYPLTLMDEIAQYAHEQGLKVHVDGARIFNAAVALGVEAKELVKNADSVMFCLSKGLSAPVGSLLVGEQAFIDRARKVRKMLGGGMRQAGVLAAAGIVALEKMIDRLAEDHANARYIAEELVKVRGIKIDLNTVQTNMIYVNISQLRVSVSRLFELLKEQGILVSPVPPDKIRLVTNRHVSKEDAGRAVEIIKKVIENNLAVPEFQ</sequence>
<dbReference type="InterPro" id="IPR015424">
    <property type="entry name" value="PyrdxlP-dep_Trfase"/>
</dbReference>
<name>A0A101HZV7_UNCT6</name>
<dbReference type="Proteomes" id="UP000053467">
    <property type="component" value="Unassembled WGS sequence"/>
</dbReference>